<dbReference type="PANTHER" id="PTHR34825:SF1">
    <property type="entry name" value="AAA-ATPASE-LIKE DOMAIN-CONTAINING PROTEIN"/>
    <property type="match status" value="1"/>
</dbReference>
<evidence type="ECO:0000259" key="1">
    <source>
        <dbReference type="Pfam" id="PF09820"/>
    </source>
</evidence>
<keyword evidence="3" id="KW-1185">Reference proteome</keyword>
<feature type="domain" description="AAA-ATPase-like" evidence="1">
    <location>
        <begin position="8"/>
        <end position="208"/>
    </location>
</feature>
<gene>
    <name evidence="2" type="ORF">SAMN02745152_01525</name>
</gene>
<sequence length="529" mass="60687">MQNIRKLPIGIQSFEDLRKNNYIYIDKTEFVYNLVHSGKVYFLSRPRRFGKSLFLSTLKAYFEGKKELFNGLKIEQLEKDNPDAWKAYPVIYLNFAQDNFSSKGTLEDCINLQLKKYEEEYGITEIESRFAGRFINIVQTARKKTGLQAAVLIDEYDKPLLDAQSNESLVNDNREILRGLYVTLKALDEDLKFVFLTGVTKFSKVSIFSDLNQLEDISLSSQYATACGITEKEMLENLGQEVEGFAAQNNLSKEDCIAQLEKMYDGYHFYENSEGVYNPFSLLNALKKQDFSLYWFATGTPTFLIKKLQESTMNYMDLSNGVEATAQELQDYRSDNPNPVPLFYQTGYLTIKGYDREFGVYLLKYPNNEVKYAFINSLAPAILNNNRSTGLDVVSFARDIKKGDAESVMARFKSLFATLPYTTARKEKQDSVIEQNFQNVFYLVFTLLGQWSTVEETSSFGRADCVLLNGNNVFIFEFKRDKTADEALNQIEEAKYAGPYKSSGKRIIKIGASFSTKERNLVKWKIVEE</sequence>
<dbReference type="STRING" id="225004.SAMN02745152_01525"/>
<protein>
    <submittedName>
        <fullName evidence="2">PD-(D/E)XK nuclease superfamily protein</fullName>
    </submittedName>
</protein>
<dbReference type="RefSeq" id="WP_078931256.1">
    <property type="nucleotide sequence ID" value="NZ_FUXC01000008.1"/>
</dbReference>
<dbReference type="PANTHER" id="PTHR34825">
    <property type="entry name" value="CONSERVED PROTEIN, WITH A WEAK D-GALACTARATE DEHYDRATASE/ALTRONATE HYDROLASE DOMAIN"/>
    <property type="match status" value="1"/>
</dbReference>
<dbReference type="Pfam" id="PF09820">
    <property type="entry name" value="AAA-ATPase_like"/>
    <property type="match status" value="1"/>
</dbReference>
<dbReference type="InterPro" id="IPR012547">
    <property type="entry name" value="PDDEXK_9"/>
</dbReference>
<organism evidence="2 3">
    <name type="scientific">Treponema berlinense</name>
    <dbReference type="NCBI Taxonomy" id="225004"/>
    <lineage>
        <taxon>Bacteria</taxon>
        <taxon>Pseudomonadati</taxon>
        <taxon>Spirochaetota</taxon>
        <taxon>Spirochaetia</taxon>
        <taxon>Spirochaetales</taxon>
        <taxon>Treponemataceae</taxon>
        <taxon>Treponema</taxon>
    </lineage>
</organism>
<dbReference type="AlphaFoldDB" id="A0A1T4PBL0"/>
<proteinExistence type="predicted"/>
<dbReference type="InterPro" id="IPR018631">
    <property type="entry name" value="AAA-ATPase-like_dom"/>
</dbReference>
<dbReference type="Pfam" id="PF08011">
    <property type="entry name" value="PDDEXK_9"/>
    <property type="match status" value="1"/>
</dbReference>
<evidence type="ECO:0000313" key="2">
    <source>
        <dbReference type="EMBL" id="SJZ88955.1"/>
    </source>
</evidence>
<dbReference type="OrthoDB" id="362582at2"/>
<reference evidence="2 3" key="1">
    <citation type="submission" date="2017-02" db="EMBL/GenBank/DDBJ databases">
        <authorList>
            <person name="Peterson S.W."/>
        </authorList>
    </citation>
    <scope>NUCLEOTIDE SEQUENCE [LARGE SCALE GENOMIC DNA]</scope>
    <source>
        <strain evidence="2 3">ATCC BAA-909</strain>
    </source>
</reference>
<dbReference type="GeneID" id="303367757"/>
<accession>A0A1T4PBL0</accession>
<name>A0A1T4PBL0_9SPIR</name>
<dbReference type="Proteomes" id="UP000190395">
    <property type="component" value="Unassembled WGS sequence"/>
</dbReference>
<evidence type="ECO:0000313" key="3">
    <source>
        <dbReference type="Proteomes" id="UP000190395"/>
    </source>
</evidence>
<dbReference type="EMBL" id="FUXC01000008">
    <property type="protein sequence ID" value="SJZ88955.1"/>
    <property type="molecule type" value="Genomic_DNA"/>
</dbReference>